<feature type="disulfide bond" evidence="3">
    <location>
        <begin position="167"/>
        <end position="194"/>
    </location>
</feature>
<evidence type="ECO:0000256" key="2">
    <source>
        <dbReference type="ARBA" id="ARBA00023157"/>
    </source>
</evidence>
<feature type="region of interest" description="Disordered" evidence="4">
    <location>
        <begin position="294"/>
        <end position="320"/>
    </location>
</feature>
<keyword evidence="5" id="KW-0472">Membrane</keyword>
<dbReference type="SUPFAM" id="SSF49854">
    <property type="entry name" value="Spermadhesin, CUB domain"/>
    <property type="match status" value="1"/>
</dbReference>
<evidence type="ECO:0000313" key="7">
    <source>
        <dbReference type="EMBL" id="PIK34437.1"/>
    </source>
</evidence>
<dbReference type="EMBL" id="MRZV01002176">
    <property type="protein sequence ID" value="PIK34437.1"/>
    <property type="molecule type" value="Genomic_DNA"/>
</dbReference>
<name>A0A2G8JFA9_STIJA</name>
<dbReference type="CDD" id="cd00041">
    <property type="entry name" value="CUB"/>
    <property type="match status" value="1"/>
</dbReference>
<keyword evidence="5" id="KW-1133">Transmembrane helix</keyword>
<evidence type="ECO:0000256" key="1">
    <source>
        <dbReference type="ARBA" id="ARBA00022737"/>
    </source>
</evidence>
<dbReference type="Pfam" id="PF00431">
    <property type="entry name" value="CUB"/>
    <property type="match status" value="1"/>
</dbReference>
<feature type="region of interest" description="Disordered" evidence="4">
    <location>
        <begin position="371"/>
        <end position="396"/>
    </location>
</feature>
<feature type="domain" description="CUB" evidence="6">
    <location>
        <begin position="167"/>
        <end position="286"/>
    </location>
</feature>
<sequence length="396" mass="43961">MTGAYMTIDLALNESRELGITHFRRGPIIEPGSELTSALGTIVSPAYTAGEVNASAGAIRYSLDVNGDYYNTLHSTSYRLTLWVFFLKIAKIKGHDAGDTSTCDDYSKQNLVVIQAMNSDMAYINCLSDIVVDTNIEIDSEDAILELYSHEPNDYGFVVDYRASWFCDSMETGAPGYLVSPKYGIAEYPGNVMCRSMIHAPMGHRVYLEVEFFRIEFDGDEEGSCDSNWDTLEIFDGHDQNAESLGRYCGDQIPEWLMSTSDVLYVVFQSDSSAQETGYKLNYYFIAETNMTVSPSMPHDTPPATTEEPSSSRDPERVEAERQIQDLEDELKSYKVGISAVIILGTILVGVLIAAIVTISRRETKLREKMEANGSNGSVDMAHTAAYDNKYTSDDP</sequence>
<dbReference type="SMART" id="SM00042">
    <property type="entry name" value="CUB"/>
    <property type="match status" value="1"/>
</dbReference>
<dbReference type="Proteomes" id="UP000230750">
    <property type="component" value="Unassembled WGS sequence"/>
</dbReference>
<comment type="caution">
    <text evidence="7">The sequence shown here is derived from an EMBL/GenBank/DDBJ whole genome shotgun (WGS) entry which is preliminary data.</text>
</comment>
<dbReference type="FunFam" id="2.60.120.290:FF:000005">
    <property type="entry name" value="Procollagen C-endopeptidase enhancer 1"/>
    <property type="match status" value="1"/>
</dbReference>
<feature type="transmembrane region" description="Helical" evidence="5">
    <location>
        <begin position="336"/>
        <end position="360"/>
    </location>
</feature>
<dbReference type="STRING" id="307972.A0A2G8JFA9"/>
<keyword evidence="5" id="KW-0812">Transmembrane</keyword>
<keyword evidence="2 3" id="KW-1015">Disulfide bond</keyword>
<dbReference type="OrthoDB" id="6369184at2759"/>
<dbReference type="InterPro" id="IPR000859">
    <property type="entry name" value="CUB_dom"/>
</dbReference>
<dbReference type="PANTHER" id="PTHR24251">
    <property type="entry name" value="OVOCHYMASE-RELATED"/>
    <property type="match status" value="1"/>
</dbReference>
<keyword evidence="1" id="KW-0677">Repeat</keyword>
<reference evidence="7 8" key="1">
    <citation type="journal article" date="2017" name="PLoS Biol.">
        <title>The sea cucumber genome provides insights into morphological evolution and visceral regeneration.</title>
        <authorList>
            <person name="Zhang X."/>
            <person name="Sun L."/>
            <person name="Yuan J."/>
            <person name="Sun Y."/>
            <person name="Gao Y."/>
            <person name="Zhang L."/>
            <person name="Li S."/>
            <person name="Dai H."/>
            <person name="Hamel J.F."/>
            <person name="Liu C."/>
            <person name="Yu Y."/>
            <person name="Liu S."/>
            <person name="Lin W."/>
            <person name="Guo K."/>
            <person name="Jin S."/>
            <person name="Xu P."/>
            <person name="Storey K.B."/>
            <person name="Huan P."/>
            <person name="Zhang T."/>
            <person name="Zhou Y."/>
            <person name="Zhang J."/>
            <person name="Lin C."/>
            <person name="Li X."/>
            <person name="Xing L."/>
            <person name="Huo D."/>
            <person name="Sun M."/>
            <person name="Wang L."/>
            <person name="Mercier A."/>
            <person name="Li F."/>
            <person name="Yang H."/>
            <person name="Xiang J."/>
        </authorList>
    </citation>
    <scope>NUCLEOTIDE SEQUENCE [LARGE SCALE GENOMIC DNA]</scope>
    <source>
        <strain evidence="7">Shaxun</strain>
        <tissue evidence="7">Muscle</tissue>
    </source>
</reference>
<feature type="compositionally biased region" description="Basic and acidic residues" evidence="4">
    <location>
        <begin position="310"/>
        <end position="320"/>
    </location>
</feature>
<evidence type="ECO:0000256" key="4">
    <source>
        <dbReference type="SAM" id="MobiDB-lite"/>
    </source>
</evidence>
<evidence type="ECO:0000256" key="3">
    <source>
        <dbReference type="PROSITE-ProRule" id="PRU00059"/>
    </source>
</evidence>
<evidence type="ECO:0000259" key="6">
    <source>
        <dbReference type="PROSITE" id="PS01180"/>
    </source>
</evidence>
<organism evidence="7 8">
    <name type="scientific">Stichopus japonicus</name>
    <name type="common">Sea cucumber</name>
    <dbReference type="NCBI Taxonomy" id="307972"/>
    <lineage>
        <taxon>Eukaryota</taxon>
        <taxon>Metazoa</taxon>
        <taxon>Echinodermata</taxon>
        <taxon>Eleutherozoa</taxon>
        <taxon>Echinozoa</taxon>
        <taxon>Holothuroidea</taxon>
        <taxon>Aspidochirotacea</taxon>
        <taxon>Aspidochirotida</taxon>
        <taxon>Stichopodidae</taxon>
        <taxon>Apostichopus</taxon>
    </lineage>
</organism>
<dbReference type="InterPro" id="IPR035914">
    <property type="entry name" value="Sperma_CUB_dom_sf"/>
</dbReference>
<dbReference type="Gene3D" id="2.60.120.290">
    <property type="entry name" value="Spermadhesin, CUB domain"/>
    <property type="match status" value="1"/>
</dbReference>
<keyword evidence="8" id="KW-1185">Reference proteome</keyword>
<evidence type="ECO:0000313" key="8">
    <source>
        <dbReference type="Proteomes" id="UP000230750"/>
    </source>
</evidence>
<gene>
    <name evidence="7" type="ORF">BSL78_28739</name>
</gene>
<dbReference type="PROSITE" id="PS01180">
    <property type="entry name" value="CUB"/>
    <property type="match status" value="1"/>
</dbReference>
<proteinExistence type="predicted"/>
<evidence type="ECO:0000256" key="5">
    <source>
        <dbReference type="SAM" id="Phobius"/>
    </source>
</evidence>
<protein>
    <recommendedName>
        <fullName evidence="6">CUB domain-containing protein</fullName>
    </recommendedName>
</protein>
<dbReference type="AlphaFoldDB" id="A0A2G8JFA9"/>
<dbReference type="PANTHER" id="PTHR24251:SF30">
    <property type="entry name" value="MEMBRANE FRIZZLED-RELATED PROTEIN"/>
    <property type="match status" value="1"/>
</dbReference>
<comment type="caution">
    <text evidence="3">Lacks conserved residue(s) required for the propagation of feature annotation.</text>
</comment>
<accession>A0A2G8JFA9</accession>